<keyword evidence="2" id="KW-1185">Reference proteome</keyword>
<evidence type="ECO:0000313" key="2">
    <source>
        <dbReference type="Proteomes" id="UP000004619"/>
    </source>
</evidence>
<dbReference type="EMBL" id="ACOP02000064">
    <property type="protein sequence ID" value="EEU96061.1"/>
    <property type="molecule type" value="Genomic_DNA"/>
</dbReference>
<dbReference type="AlphaFoldDB" id="C7H7N8"/>
<evidence type="ECO:0000313" key="1">
    <source>
        <dbReference type="EMBL" id="EEU96061.1"/>
    </source>
</evidence>
<dbReference type="Proteomes" id="UP000004619">
    <property type="component" value="Unassembled WGS sequence"/>
</dbReference>
<name>C7H7N8_FAED2</name>
<comment type="caution">
    <text evidence="1">The sequence shown here is derived from an EMBL/GenBank/DDBJ whole genome shotgun (WGS) entry which is preliminary data.</text>
</comment>
<accession>C7H7N8</accession>
<organism evidence="1 2">
    <name type="scientific">Faecalibacterium duncaniae (strain DSM 17677 / JCM 31915 / A2-165)</name>
    <name type="common">Faecalibacterium prausnitzii</name>
    <dbReference type="NCBI Taxonomy" id="411483"/>
    <lineage>
        <taxon>Bacteria</taxon>
        <taxon>Bacillati</taxon>
        <taxon>Bacillota</taxon>
        <taxon>Clostridia</taxon>
        <taxon>Eubacteriales</taxon>
        <taxon>Oscillospiraceae</taxon>
        <taxon>Faecalibacterium</taxon>
    </lineage>
</organism>
<protein>
    <submittedName>
        <fullName evidence="1">Uncharacterized protein</fullName>
    </submittedName>
</protein>
<reference evidence="1" key="1">
    <citation type="submission" date="2009-08" db="EMBL/GenBank/DDBJ databases">
        <authorList>
            <person name="Weinstock G."/>
            <person name="Sodergren E."/>
            <person name="Clifton S."/>
            <person name="Fulton L."/>
            <person name="Fulton B."/>
            <person name="Courtney L."/>
            <person name="Fronick C."/>
            <person name="Harrison M."/>
            <person name="Strong C."/>
            <person name="Farmer C."/>
            <person name="Delahaunty K."/>
            <person name="Markovic C."/>
            <person name="Hall O."/>
            <person name="Minx P."/>
            <person name="Tomlinson C."/>
            <person name="Mitreva M."/>
            <person name="Nelson J."/>
            <person name="Hou S."/>
            <person name="Wollam A."/>
            <person name="Pepin K.H."/>
            <person name="Johnson M."/>
            <person name="Bhonagiri V."/>
            <person name="Nash W.E."/>
            <person name="Warren W."/>
            <person name="Chinwalla A."/>
            <person name="Mardis E.R."/>
            <person name="Wilson R.K."/>
        </authorList>
    </citation>
    <scope>NUCLEOTIDE SEQUENCE [LARGE SCALE GENOMIC DNA]</scope>
    <source>
        <strain evidence="1">A2-165</strain>
    </source>
</reference>
<gene>
    <name evidence="1" type="ORF">FAEPRAA2165_02323</name>
</gene>
<proteinExistence type="predicted"/>
<dbReference type="HOGENOM" id="CLU_2879211_0_0_9"/>
<dbReference type="STRING" id="411483.FAEPRAA2165_02323"/>
<sequence>MADLRKEELFPADAFGLFYLQITRIPGGWHRHAEYEIFYHMHRKIPSEISDSIVRALRGFCVS</sequence>